<feature type="region of interest" description="Disordered" evidence="1">
    <location>
        <begin position="245"/>
        <end position="267"/>
    </location>
</feature>
<dbReference type="Proteomes" id="UP001589608">
    <property type="component" value="Unassembled WGS sequence"/>
</dbReference>
<dbReference type="PIRSF" id="PIRSF017393">
    <property type="entry name" value="MTase_SAV2177"/>
    <property type="match status" value="1"/>
</dbReference>
<feature type="compositionally biased region" description="Basic and acidic residues" evidence="1">
    <location>
        <begin position="247"/>
        <end position="257"/>
    </location>
</feature>
<keyword evidence="2" id="KW-0489">Methyltransferase</keyword>
<dbReference type="GO" id="GO:0032259">
    <property type="term" value="P:methylation"/>
    <property type="evidence" value="ECO:0007669"/>
    <property type="project" value="UniProtKB-KW"/>
</dbReference>
<organism evidence="2 3">
    <name type="scientific">Dactylosporangium vinaceum</name>
    <dbReference type="NCBI Taxonomy" id="53362"/>
    <lineage>
        <taxon>Bacteria</taxon>
        <taxon>Bacillati</taxon>
        <taxon>Actinomycetota</taxon>
        <taxon>Actinomycetes</taxon>
        <taxon>Micromonosporales</taxon>
        <taxon>Micromonosporaceae</taxon>
        <taxon>Dactylosporangium</taxon>
    </lineage>
</organism>
<accession>A0ABV5MMS3</accession>
<dbReference type="InterPro" id="IPR029063">
    <property type="entry name" value="SAM-dependent_MTases_sf"/>
</dbReference>
<gene>
    <name evidence="2" type="ORF">ACFFTR_44385</name>
</gene>
<dbReference type="RefSeq" id="WP_223092328.1">
    <property type="nucleotide sequence ID" value="NZ_CP061913.1"/>
</dbReference>
<dbReference type="Gene3D" id="3.40.50.150">
    <property type="entry name" value="Vaccinia Virus protein VP39"/>
    <property type="match status" value="1"/>
</dbReference>
<sequence>MSLPEWAPDGVDVTVPNAARVYDYGLGGYHNFAVDREFAEQLIAAWPGILQVAHTNRAFLGRAVRWLAGQGIRQFLDIGSGIPTRGNVHEVVQAIDPAATVVYVDVDDVAVSHGRAILAGNRNATAIGGDLRRVEGILADERVRALIDFDQPVAVLLVAVLHFITDEDDPARLVRTLSAACAPGSFVALSHFTAVDDLGSQHEQVTRLYDRTPTSVRTRDAGQVAAMLDGLELVEPGIVPVTGWHPDPAEPAEHEQRSVLGAVARKP</sequence>
<evidence type="ECO:0000313" key="2">
    <source>
        <dbReference type="EMBL" id="MFB9450162.1"/>
    </source>
</evidence>
<dbReference type="GO" id="GO:0008168">
    <property type="term" value="F:methyltransferase activity"/>
    <property type="evidence" value="ECO:0007669"/>
    <property type="project" value="UniProtKB-KW"/>
</dbReference>
<comment type="caution">
    <text evidence="2">The sequence shown here is derived from an EMBL/GenBank/DDBJ whole genome shotgun (WGS) entry which is preliminary data.</text>
</comment>
<dbReference type="Pfam" id="PF04672">
    <property type="entry name" value="Methyltransf_19"/>
    <property type="match status" value="1"/>
</dbReference>
<proteinExistence type="predicted"/>
<dbReference type="InterPro" id="IPR006764">
    <property type="entry name" value="SAM_dep_MeTrfase_SAV2177_type"/>
</dbReference>
<reference evidence="2 3" key="1">
    <citation type="submission" date="2024-09" db="EMBL/GenBank/DDBJ databases">
        <authorList>
            <person name="Sun Q."/>
            <person name="Mori K."/>
        </authorList>
    </citation>
    <scope>NUCLEOTIDE SEQUENCE [LARGE SCALE GENOMIC DNA]</scope>
    <source>
        <strain evidence="2 3">JCM 3307</strain>
    </source>
</reference>
<name>A0ABV5MMS3_9ACTN</name>
<dbReference type="EMBL" id="JBHMCA010000071">
    <property type="protein sequence ID" value="MFB9450162.1"/>
    <property type="molecule type" value="Genomic_DNA"/>
</dbReference>
<protein>
    <submittedName>
        <fullName evidence="2">SAM-dependent methyltransferase</fullName>
        <ecNumber evidence="2">2.1.1.-</ecNumber>
    </submittedName>
</protein>
<keyword evidence="2" id="KW-0808">Transferase</keyword>
<keyword evidence="3" id="KW-1185">Reference proteome</keyword>
<evidence type="ECO:0000256" key="1">
    <source>
        <dbReference type="SAM" id="MobiDB-lite"/>
    </source>
</evidence>
<evidence type="ECO:0000313" key="3">
    <source>
        <dbReference type="Proteomes" id="UP001589608"/>
    </source>
</evidence>
<dbReference type="SUPFAM" id="SSF53335">
    <property type="entry name" value="S-adenosyl-L-methionine-dependent methyltransferases"/>
    <property type="match status" value="1"/>
</dbReference>
<dbReference type="EC" id="2.1.1.-" evidence="2"/>